<feature type="compositionally biased region" description="Basic and acidic residues" evidence="2">
    <location>
        <begin position="360"/>
        <end position="374"/>
    </location>
</feature>
<dbReference type="AlphaFoldDB" id="A0A7V4XTB0"/>
<keyword evidence="3" id="KW-0472">Membrane</keyword>
<evidence type="ECO:0000313" key="4">
    <source>
        <dbReference type="EMBL" id="HGY94803.1"/>
    </source>
</evidence>
<dbReference type="SUPFAM" id="SSF160544">
    <property type="entry name" value="EscU C-terminal domain-like"/>
    <property type="match status" value="1"/>
</dbReference>
<gene>
    <name evidence="4" type="ORF">ENW50_09010</name>
</gene>
<keyword evidence="3" id="KW-1133">Transmembrane helix</keyword>
<organism evidence="4">
    <name type="scientific">Acidobacterium capsulatum</name>
    <dbReference type="NCBI Taxonomy" id="33075"/>
    <lineage>
        <taxon>Bacteria</taxon>
        <taxon>Pseudomonadati</taxon>
        <taxon>Acidobacteriota</taxon>
        <taxon>Terriglobia</taxon>
        <taxon>Terriglobales</taxon>
        <taxon>Acidobacteriaceae</taxon>
        <taxon>Acidobacterium</taxon>
    </lineage>
</organism>
<comment type="caution">
    <text evidence="4">The sequence shown here is derived from an EMBL/GenBank/DDBJ whole genome shotgun (WGS) entry which is preliminary data.</text>
</comment>
<reference evidence="4" key="1">
    <citation type="journal article" date="2020" name="mSystems">
        <title>Genome- and Community-Level Interaction Insights into Carbon Utilization and Element Cycling Functions of Hydrothermarchaeota in Hydrothermal Sediment.</title>
        <authorList>
            <person name="Zhou Z."/>
            <person name="Liu Y."/>
            <person name="Xu W."/>
            <person name="Pan J."/>
            <person name="Luo Z.H."/>
            <person name="Li M."/>
        </authorList>
    </citation>
    <scope>NUCLEOTIDE SEQUENCE [LARGE SCALE GENOMIC DNA]</scope>
    <source>
        <strain evidence="4">SpSt-855</strain>
    </source>
</reference>
<dbReference type="EMBL" id="DTKL01000058">
    <property type="protein sequence ID" value="HGY94803.1"/>
    <property type="molecule type" value="Genomic_DNA"/>
</dbReference>
<dbReference type="InterPro" id="IPR006135">
    <property type="entry name" value="T3SS_substrate_exporter"/>
</dbReference>
<protein>
    <submittedName>
        <fullName evidence="4">EscU/YscU/HrcU family type III secretion system export apparatus switch protein</fullName>
    </submittedName>
</protein>
<evidence type="ECO:0000256" key="2">
    <source>
        <dbReference type="SAM" id="MobiDB-lite"/>
    </source>
</evidence>
<feature type="transmembrane region" description="Helical" evidence="3">
    <location>
        <begin position="323"/>
        <end position="343"/>
    </location>
</feature>
<dbReference type="PRINTS" id="PR00950">
    <property type="entry name" value="TYPE3IMSPROT"/>
</dbReference>
<keyword evidence="3" id="KW-0812">Transmembrane</keyword>
<dbReference type="GO" id="GO:0005886">
    <property type="term" value="C:plasma membrane"/>
    <property type="evidence" value="ECO:0007669"/>
    <property type="project" value="TreeGrafter"/>
</dbReference>
<feature type="transmembrane region" description="Helical" evidence="3">
    <location>
        <begin position="29"/>
        <end position="49"/>
    </location>
</feature>
<name>A0A7V4XTB0_9BACT</name>
<dbReference type="Gene3D" id="3.40.1690.10">
    <property type="entry name" value="secretion proteins EscU"/>
    <property type="match status" value="1"/>
</dbReference>
<dbReference type="GO" id="GO:0009306">
    <property type="term" value="P:protein secretion"/>
    <property type="evidence" value="ECO:0007669"/>
    <property type="project" value="InterPro"/>
</dbReference>
<feature type="region of interest" description="Disordered" evidence="2">
    <location>
        <begin position="1"/>
        <end position="25"/>
    </location>
</feature>
<comment type="similarity">
    <text evidence="1">Belongs to the type III secretion exporter family.</text>
</comment>
<evidence type="ECO:0000256" key="1">
    <source>
        <dbReference type="ARBA" id="ARBA00010690"/>
    </source>
</evidence>
<feature type="transmembrane region" description="Helical" evidence="3">
    <location>
        <begin position="184"/>
        <end position="209"/>
    </location>
</feature>
<dbReference type="Pfam" id="PF01312">
    <property type="entry name" value="Bac_export_2"/>
    <property type="match status" value="1"/>
</dbReference>
<proteinExistence type="inferred from homology"/>
<dbReference type="PANTHER" id="PTHR30531">
    <property type="entry name" value="FLAGELLAR BIOSYNTHETIC PROTEIN FLHB"/>
    <property type="match status" value="1"/>
</dbReference>
<dbReference type="Gene3D" id="6.10.250.2080">
    <property type="match status" value="1"/>
</dbReference>
<sequence length="409" mass="45952">MSGERTEKASPHRKQEARKKGDIPHSRDLTSAAAMLAGTLVLGWVGPMWEARWAGSYSALLDLSQPRSWLDGQMVEKMLALRAAMMTVLWPLVVMLLACFAGAVLADVAQGRGVQFAGEAIAPKIERLNPLTVLQQTFSSRGLTRMLKSALPVAALACFVAGKVREQTAIPVFSLTRLPSLFSSMYSLMVDAAAVLFVWSVIDFAAEWWSWEQRLRMSKQEVREEFKQTEGNPEVRRRIASIRRQLRRRALRADVSRASVVITNPTHFAVALQFSLELMEAPRVLAKGRDLLAEQIKQEARWAGVPLVENPPLARALYRQVEVGQSIPFALYAAVAAILAWLYRRDMEERLRRQQQQEAARARAQDFSTQREEPQGMATQPASQWMREPESPSGVEMQQDPTIDNEENL</sequence>
<dbReference type="InterPro" id="IPR029025">
    <property type="entry name" value="T3SS_substrate_exporter_C"/>
</dbReference>
<feature type="region of interest" description="Disordered" evidence="2">
    <location>
        <begin position="354"/>
        <end position="409"/>
    </location>
</feature>
<dbReference type="PANTHER" id="PTHR30531:SF12">
    <property type="entry name" value="FLAGELLAR BIOSYNTHETIC PROTEIN FLHB"/>
    <property type="match status" value="1"/>
</dbReference>
<accession>A0A7V4XTB0</accession>
<evidence type="ECO:0000256" key="3">
    <source>
        <dbReference type="SAM" id="Phobius"/>
    </source>
</evidence>
<feature type="transmembrane region" description="Helical" evidence="3">
    <location>
        <begin position="79"/>
        <end position="106"/>
    </location>
</feature>